<gene>
    <name evidence="1" type="primary">ORF183727</name>
</gene>
<protein>
    <submittedName>
        <fullName evidence="1">Uncharacterized protein</fullName>
    </submittedName>
</protein>
<dbReference type="AlphaFoldDB" id="A0A0B7BH17"/>
<sequence length="51" mass="5738">MVGDCVQELDTIVTSAHTREAQQQTGLRLMSSSLAMDVYYDYRYQAGAARH</sequence>
<accession>A0A0B7BH17</accession>
<reference evidence="1" key="1">
    <citation type="submission" date="2014-12" db="EMBL/GenBank/DDBJ databases">
        <title>Insight into the proteome of Arion vulgaris.</title>
        <authorList>
            <person name="Aradska J."/>
            <person name="Bulat T."/>
            <person name="Smidak R."/>
            <person name="Sarate P."/>
            <person name="Gangsoo J."/>
            <person name="Sialana F."/>
            <person name="Bilban M."/>
            <person name="Lubec G."/>
        </authorList>
    </citation>
    <scope>NUCLEOTIDE SEQUENCE</scope>
    <source>
        <tissue evidence="1">Skin</tissue>
    </source>
</reference>
<proteinExistence type="predicted"/>
<organism evidence="1">
    <name type="scientific">Arion vulgaris</name>
    <dbReference type="NCBI Taxonomy" id="1028688"/>
    <lineage>
        <taxon>Eukaryota</taxon>
        <taxon>Metazoa</taxon>
        <taxon>Spiralia</taxon>
        <taxon>Lophotrochozoa</taxon>
        <taxon>Mollusca</taxon>
        <taxon>Gastropoda</taxon>
        <taxon>Heterobranchia</taxon>
        <taxon>Euthyneura</taxon>
        <taxon>Panpulmonata</taxon>
        <taxon>Eupulmonata</taxon>
        <taxon>Stylommatophora</taxon>
        <taxon>Helicina</taxon>
        <taxon>Arionoidea</taxon>
        <taxon>Arionidae</taxon>
        <taxon>Arion</taxon>
    </lineage>
</organism>
<evidence type="ECO:0000313" key="1">
    <source>
        <dbReference type="EMBL" id="CEK91601.1"/>
    </source>
</evidence>
<dbReference type="EMBL" id="HACG01044736">
    <property type="protein sequence ID" value="CEK91601.1"/>
    <property type="molecule type" value="Transcribed_RNA"/>
</dbReference>
<name>A0A0B7BH17_9EUPU</name>